<sequence>MSSFDNIVKEYGEIFLEKKFHLDDRYQHLDIFDDEYKPEVERLKKVIECMNSFEQCNEIEDGKCQFCFTASLQELDEMEIVNELLTVMEIDKICCICKIDLIYIE</sequence>
<gene>
    <name evidence="1" type="ORF">WA026_019482</name>
</gene>
<evidence type="ECO:0000313" key="2">
    <source>
        <dbReference type="Proteomes" id="UP001431783"/>
    </source>
</evidence>
<evidence type="ECO:0000313" key="1">
    <source>
        <dbReference type="EMBL" id="KAK9877802.1"/>
    </source>
</evidence>
<keyword evidence="2" id="KW-1185">Reference proteome</keyword>
<reference evidence="1 2" key="1">
    <citation type="submission" date="2023-03" db="EMBL/GenBank/DDBJ databases">
        <title>Genome insight into feeding habits of ladybird beetles.</title>
        <authorList>
            <person name="Li H.-S."/>
            <person name="Huang Y.-H."/>
            <person name="Pang H."/>
        </authorList>
    </citation>
    <scope>NUCLEOTIDE SEQUENCE [LARGE SCALE GENOMIC DNA]</scope>
    <source>
        <strain evidence="1">SYSU_2023b</strain>
        <tissue evidence="1">Whole body</tissue>
    </source>
</reference>
<comment type="caution">
    <text evidence="1">The sequence shown here is derived from an EMBL/GenBank/DDBJ whole genome shotgun (WGS) entry which is preliminary data.</text>
</comment>
<dbReference type="Proteomes" id="UP001431783">
    <property type="component" value="Unassembled WGS sequence"/>
</dbReference>
<organism evidence="1 2">
    <name type="scientific">Henosepilachna vigintioctopunctata</name>
    <dbReference type="NCBI Taxonomy" id="420089"/>
    <lineage>
        <taxon>Eukaryota</taxon>
        <taxon>Metazoa</taxon>
        <taxon>Ecdysozoa</taxon>
        <taxon>Arthropoda</taxon>
        <taxon>Hexapoda</taxon>
        <taxon>Insecta</taxon>
        <taxon>Pterygota</taxon>
        <taxon>Neoptera</taxon>
        <taxon>Endopterygota</taxon>
        <taxon>Coleoptera</taxon>
        <taxon>Polyphaga</taxon>
        <taxon>Cucujiformia</taxon>
        <taxon>Coccinelloidea</taxon>
        <taxon>Coccinellidae</taxon>
        <taxon>Epilachninae</taxon>
        <taxon>Epilachnini</taxon>
        <taxon>Henosepilachna</taxon>
    </lineage>
</organism>
<protein>
    <submittedName>
        <fullName evidence="1">Uncharacterized protein</fullName>
    </submittedName>
</protein>
<proteinExistence type="predicted"/>
<accession>A0AAW1UCC6</accession>
<name>A0AAW1UCC6_9CUCU</name>
<dbReference type="AlphaFoldDB" id="A0AAW1UCC6"/>
<dbReference type="EMBL" id="JARQZJ010000043">
    <property type="protein sequence ID" value="KAK9877802.1"/>
    <property type="molecule type" value="Genomic_DNA"/>
</dbReference>